<name>A0A058Z2Q6_FONAL</name>
<dbReference type="GO" id="GO:0046872">
    <property type="term" value="F:metal ion binding"/>
    <property type="evidence" value="ECO:0007669"/>
    <property type="project" value="UniProtKB-KW"/>
</dbReference>
<keyword evidence="19" id="KW-1185">Reference proteome</keyword>
<accession>A0A058Z2Q6</accession>
<dbReference type="GO" id="GO:0043531">
    <property type="term" value="F:ADP binding"/>
    <property type="evidence" value="ECO:0007669"/>
    <property type="project" value="TreeGrafter"/>
</dbReference>
<keyword evidence="12" id="KW-0460">Magnesium</keyword>
<dbReference type="GO" id="GO:0005829">
    <property type="term" value="C:cytosol"/>
    <property type="evidence" value="ECO:0007669"/>
    <property type="project" value="TreeGrafter"/>
</dbReference>
<feature type="binding site" evidence="14">
    <location>
        <position position="67"/>
    </location>
    <ligand>
        <name>(2R)-3-phosphoglycerate</name>
        <dbReference type="ChEBI" id="CHEBI:58272"/>
    </ligand>
</feature>
<dbReference type="RefSeq" id="XP_009496986.1">
    <property type="nucleotide sequence ID" value="XM_009498711.1"/>
</dbReference>
<dbReference type="Proteomes" id="UP000030693">
    <property type="component" value="Unassembled WGS sequence"/>
</dbReference>
<feature type="binding site" evidence="15">
    <location>
        <begin position="402"/>
        <end position="405"/>
    </location>
    <ligand>
        <name>ATP</name>
        <dbReference type="ChEBI" id="CHEBI:30616"/>
    </ligand>
</feature>
<dbReference type="PANTHER" id="PTHR11406">
    <property type="entry name" value="PHOSPHOGLYCERATE KINASE"/>
    <property type="match status" value="1"/>
</dbReference>
<evidence type="ECO:0000256" key="8">
    <source>
        <dbReference type="ARBA" id="ARBA00022723"/>
    </source>
</evidence>
<keyword evidence="9" id="KW-0547">Nucleotide-binding</keyword>
<feature type="binding site" evidence="15">
    <location>
        <position position="342"/>
    </location>
    <ligand>
        <name>ATP</name>
        <dbReference type="ChEBI" id="CHEBI:30616"/>
    </ligand>
</feature>
<evidence type="ECO:0000256" key="10">
    <source>
        <dbReference type="ARBA" id="ARBA00022777"/>
    </source>
</evidence>
<sequence>MQLFARALPLSRSLPRPAMSTLLSNKLSLSDIKPEQVAGKRVLVRVDFNVPLKHEAGRGATITDDSRITATLPTLQALQALKPAAIVLISHLGRPDGSVVPKYSLAPVATHLAGLLGSSVTLLTENISTDCEAIRNKLSAASDGQVFMLENIRFSPFEEGKSVVDGKKLTASKEDIKTFCDALSSFGDIYINDAFGAAHRAHSSVVGVSLPIRAAGLLMERELRYFSKVLEGPQRPLVAILGGSKVSDKIQLIMHLLDLVDSLIIGGAMAFAFKKTIENVKIGNSLFDEESASLCQQIIDRAKERGVTIHLPVDYVTADRFAPDATVGHATDASGIPDGMMGLDIGSESAENFAKAIRTAKTVVWNGPAGVFEFDAFAKGSSVIADAVVAATADGATSIVCGGDTITAAAKFGLTEKFSHVSTGGGASLELLSGIQLPGVVALSSKSD</sequence>
<dbReference type="PANTHER" id="PTHR11406:SF0">
    <property type="entry name" value="PHOSPHOGLYCERATE KINASE"/>
    <property type="match status" value="1"/>
</dbReference>
<evidence type="ECO:0000256" key="12">
    <source>
        <dbReference type="ARBA" id="ARBA00022842"/>
    </source>
</evidence>
<dbReference type="UniPathway" id="UPA00109">
    <property type="reaction ID" value="UER00185"/>
</dbReference>
<comment type="catalytic activity">
    <reaction evidence="1 16">
        <text>(2R)-3-phosphoglycerate + ATP = (2R)-3-phospho-glyceroyl phosphate + ADP</text>
        <dbReference type="Rhea" id="RHEA:14801"/>
        <dbReference type="ChEBI" id="CHEBI:30616"/>
        <dbReference type="ChEBI" id="CHEBI:57604"/>
        <dbReference type="ChEBI" id="CHEBI:58272"/>
        <dbReference type="ChEBI" id="CHEBI:456216"/>
        <dbReference type="EC" id="2.7.2.3"/>
    </reaction>
</comment>
<dbReference type="EC" id="2.7.2.3" evidence="6 16"/>
<dbReference type="GO" id="GO:0005524">
    <property type="term" value="F:ATP binding"/>
    <property type="evidence" value="ECO:0007669"/>
    <property type="project" value="UniProtKB-KW"/>
</dbReference>
<evidence type="ECO:0000256" key="16">
    <source>
        <dbReference type="RuleBase" id="RU000532"/>
    </source>
</evidence>
<feature type="binding site" evidence="14">
    <location>
        <begin position="47"/>
        <end position="49"/>
    </location>
    <ligand>
        <name>substrate</name>
    </ligand>
</feature>
<dbReference type="PROSITE" id="PS00111">
    <property type="entry name" value="PGLYCERATE_KINASE"/>
    <property type="match status" value="1"/>
</dbReference>
<protein>
    <recommendedName>
        <fullName evidence="6 16">Phosphoglycerate kinase</fullName>
        <ecNumber evidence="6 16">2.7.2.3</ecNumber>
    </recommendedName>
</protein>
<evidence type="ECO:0000256" key="3">
    <source>
        <dbReference type="ARBA" id="ARBA00004838"/>
    </source>
</evidence>
<evidence type="ECO:0000256" key="14">
    <source>
        <dbReference type="PIRSR" id="PIRSR000724-1"/>
    </source>
</evidence>
<dbReference type="GO" id="GO:0006096">
    <property type="term" value="P:glycolytic process"/>
    <property type="evidence" value="ECO:0007669"/>
    <property type="project" value="UniProtKB-UniPathway"/>
</dbReference>
<evidence type="ECO:0000256" key="9">
    <source>
        <dbReference type="ARBA" id="ARBA00022741"/>
    </source>
</evidence>
<feature type="binding site" evidence="15">
    <location>
        <position position="249"/>
    </location>
    <ligand>
        <name>ATP</name>
        <dbReference type="ChEBI" id="CHEBI:30616"/>
    </ligand>
</feature>
<dbReference type="InterPro" id="IPR015824">
    <property type="entry name" value="Phosphoglycerate_kinase_N"/>
</dbReference>
<evidence type="ECO:0000256" key="2">
    <source>
        <dbReference type="ARBA" id="ARBA00001946"/>
    </source>
</evidence>
<keyword evidence="7 16" id="KW-0808">Transferase</keyword>
<dbReference type="PRINTS" id="PR00477">
    <property type="entry name" value="PHGLYCKINASE"/>
</dbReference>
<evidence type="ECO:0000256" key="6">
    <source>
        <dbReference type="ARBA" id="ARBA00013061"/>
    </source>
</evidence>
<dbReference type="EMBL" id="KB932208">
    <property type="protein sequence ID" value="KCV68554.1"/>
    <property type="molecule type" value="Genomic_DNA"/>
</dbReference>
<feature type="binding site" evidence="14">
    <location>
        <position position="200"/>
    </location>
    <ligand>
        <name>(2R)-3-phosphoglycerate</name>
        <dbReference type="ChEBI" id="CHEBI:58272"/>
    </ligand>
</feature>
<evidence type="ECO:0000313" key="18">
    <source>
        <dbReference type="EMBL" id="KCV68554.1"/>
    </source>
</evidence>
<dbReference type="OrthoDB" id="275353at2759"/>
<keyword evidence="8" id="KW-0479">Metal-binding</keyword>
<evidence type="ECO:0000256" key="13">
    <source>
        <dbReference type="ARBA" id="ARBA00023152"/>
    </source>
</evidence>
<dbReference type="InterPro" id="IPR015911">
    <property type="entry name" value="Phosphoglycerate_kinase_CS"/>
</dbReference>
<evidence type="ECO:0000256" key="15">
    <source>
        <dbReference type="PIRSR" id="PIRSR000724-2"/>
    </source>
</evidence>
<dbReference type="AlphaFoldDB" id="A0A058Z2Q6"/>
<keyword evidence="10 16" id="KW-0418">Kinase</keyword>
<dbReference type="InterPro" id="IPR001576">
    <property type="entry name" value="Phosphoglycerate_kinase"/>
</dbReference>
<dbReference type="GO" id="GO:0004618">
    <property type="term" value="F:phosphoglycerate kinase activity"/>
    <property type="evidence" value="ECO:0007669"/>
    <property type="project" value="UniProtKB-EC"/>
</dbReference>
<evidence type="ECO:0000256" key="1">
    <source>
        <dbReference type="ARBA" id="ARBA00000642"/>
    </source>
</evidence>
<gene>
    <name evidence="18" type="ORF">H696_04846</name>
</gene>
<keyword evidence="11 15" id="KW-0067">ATP-binding</keyword>
<dbReference type="GO" id="GO:0006094">
    <property type="term" value="P:gluconeogenesis"/>
    <property type="evidence" value="ECO:0007669"/>
    <property type="project" value="TreeGrafter"/>
</dbReference>
<feature type="binding site" evidence="15">
    <location>
        <position position="373"/>
    </location>
    <ligand>
        <name>ATP</name>
        <dbReference type="ChEBI" id="CHEBI:30616"/>
    </ligand>
</feature>
<dbReference type="Pfam" id="PF00162">
    <property type="entry name" value="PGK"/>
    <property type="match status" value="1"/>
</dbReference>
<evidence type="ECO:0000256" key="7">
    <source>
        <dbReference type="ARBA" id="ARBA00022679"/>
    </source>
</evidence>
<comment type="pathway">
    <text evidence="3 16">Carbohydrate degradation; glycolysis; pyruvate from D-glyceraldehyde 3-phosphate: step 2/5.</text>
</comment>
<dbReference type="HAMAP" id="MF_00145">
    <property type="entry name" value="Phosphoglyc_kinase"/>
    <property type="match status" value="1"/>
</dbReference>
<evidence type="ECO:0000256" key="17">
    <source>
        <dbReference type="RuleBase" id="RU000696"/>
    </source>
</evidence>
<comment type="similarity">
    <text evidence="4 16">Belongs to the phosphoglycerate kinase family.</text>
</comment>
<comment type="cofactor">
    <cofactor evidence="2">
        <name>Mg(2+)</name>
        <dbReference type="ChEBI" id="CHEBI:18420"/>
    </cofactor>
</comment>
<evidence type="ECO:0000256" key="11">
    <source>
        <dbReference type="ARBA" id="ARBA00022840"/>
    </source>
</evidence>
<evidence type="ECO:0000313" key="19">
    <source>
        <dbReference type="Proteomes" id="UP000030693"/>
    </source>
</evidence>
<dbReference type="GeneID" id="20529571"/>
<comment type="subunit">
    <text evidence="5 17">Monomer.</text>
</comment>
<dbReference type="eggNOG" id="KOG1367">
    <property type="taxonomic scope" value="Eukaryota"/>
</dbReference>
<keyword evidence="13" id="KW-0324">Glycolysis</keyword>
<evidence type="ECO:0000256" key="4">
    <source>
        <dbReference type="ARBA" id="ARBA00008982"/>
    </source>
</evidence>
<dbReference type="CDD" id="cd00318">
    <property type="entry name" value="Phosphoglycerate_kinase"/>
    <property type="match status" value="1"/>
</dbReference>
<evidence type="ECO:0000256" key="5">
    <source>
        <dbReference type="ARBA" id="ARBA00011245"/>
    </source>
</evidence>
<feature type="binding site" evidence="14">
    <location>
        <begin position="91"/>
        <end position="94"/>
    </location>
    <ligand>
        <name>substrate</name>
    </ligand>
</feature>
<organism evidence="18">
    <name type="scientific">Fonticula alba</name>
    <name type="common">Slime mold</name>
    <dbReference type="NCBI Taxonomy" id="691883"/>
    <lineage>
        <taxon>Eukaryota</taxon>
        <taxon>Rotosphaerida</taxon>
        <taxon>Fonticulaceae</taxon>
        <taxon>Fonticula</taxon>
    </lineage>
</organism>
<dbReference type="Gene3D" id="3.40.50.1260">
    <property type="entry name" value="Phosphoglycerate kinase, N-terminal domain"/>
    <property type="match status" value="3"/>
</dbReference>
<dbReference type="SUPFAM" id="SSF53748">
    <property type="entry name" value="Phosphoglycerate kinase"/>
    <property type="match status" value="1"/>
</dbReference>
<dbReference type="FunFam" id="3.40.50.1260:FF:000003">
    <property type="entry name" value="Phosphoglycerate kinase"/>
    <property type="match status" value="1"/>
</dbReference>
<dbReference type="STRING" id="691883.A0A058Z2Q6"/>
<proteinExistence type="inferred from homology"/>
<reference evidence="18" key="1">
    <citation type="submission" date="2013-04" db="EMBL/GenBank/DDBJ databases">
        <title>The Genome Sequence of Fonticula alba ATCC 38817.</title>
        <authorList>
            <consortium name="The Broad Institute Genomics Platform"/>
            <person name="Russ C."/>
            <person name="Cuomo C."/>
            <person name="Burger G."/>
            <person name="Gray M.W."/>
            <person name="Holland P.W.H."/>
            <person name="King N."/>
            <person name="Lang F.B.F."/>
            <person name="Roger A.J."/>
            <person name="Ruiz-Trillo I."/>
            <person name="Brown M."/>
            <person name="Walker B."/>
            <person name="Young S."/>
            <person name="Zeng Q."/>
            <person name="Gargeya S."/>
            <person name="Fitzgerald M."/>
            <person name="Haas B."/>
            <person name="Abouelleil A."/>
            <person name="Allen A.W."/>
            <person name="Alvarado L."/>
            <person name="Arachchi H.M."/>
            <person name="Berlin A.M."/>
            <person name="Chapman S.B."/>
            <person name="Gainer-Dewar J."/>
            <person name="Goldberg J."/>
            <person name="Griggs A."/>
            <person name="Gujja S."/>
            <person name="Hansen M."/>
            <person name="Howarth C."/>
            <person name="Imamovic A."/>
            <person name="Ireland A."/>
            <person name="Larimer J."/>
            <person name="McCowan C."/>
            <person name="Murphy C."/>
            <person name="Pearson M."/>
            <person name="Poon T.W."/>
            <person name="Priest M."/>
            <person name="Roberts A."/>
            <person name="Saif S."/>
            <person name="Shea T."/>
            <person name="Sisk P."/>
            <person name="Sykes S."/>
            <person name="Wortman J."/>
            <person name="Nusbaum C."/>
            <person name="Birren B."/>
        </authorList>
    </citation>
    <scope>NUCLEOTIDE SEQUENCE [LARGE SCALE GENOMIC DNA]</scope>
    <source>
        <strain evidence="18">ATCC 38817</strain>
    </source>
</reference>
<dbReference type="PIRSF" id="PIRSF000724">
    <property type="entry name" value="Pgk"/>
    <property type="match status" value="1"/>
</dbReference>
<dbReference type="InterPro" id="IPR036043">
    <property type="entry name" value="Phosphoglycerate_kinase_sf"/>
</dbReference>
<feature type="binding site" evidence="14">
    <location>
        <position position="153"/>
    </location>
    <ligand>
        <name>(2R)-3-phosphoglycerate</name>
        <dbReference type="ChEBI" id="CHEBI:58272"/>
    </ligand>
</feature>
<dbReference type="OMA" id="GPETNKK"/>